<dbReference type="Pfam" id="PF03358">
    <property type="entry name" value="FMN_red"/>
    <property type="match status" value="1"/>
</dbReference>
<evidence type="ECO:0000313" key="2">
    <source>
        <dbReference type="EMBL" id="OBA86045.1"/>
    </source>
</evidence>
<accession>A0A1A0MKU0</accession>
<evidence type="ECO:0000259" key="1">
    <source>
        <dbReference type="Pfam" id="PF03358"/>
    </source>
</evidence>
<dbReference type="Gene3D" id="3.40.50.360">
    <property type="match status" value="1"/>
</dbReference>
<dbReference type="GO" id="GO:0016491">
    <property type="term" value="F:oxidoreductase activity"/>
    <property type="evidence" value="ECO:0007669"/>
    <property type="project" value="InterPro"/>
</dbReference>
<dbReference type="InterPro" id="IPR005025">
    <property type="entry name" value="FMN_Rdtase-like_dom"/>
</dbReference>
<dbReference type="InterPro" id="IPR029039">
    <property type="entry name" value="Flavoprotein-like_sf"/>
</dbReference>
<reference evidence="2 3" key="1">
    <citation type="submission" date="2016-06" db="EMBL/GenBank/DDBJ databases">
        <authorList>
            <person name="Kjaerup R.B."/>
            <person name="Dalgaard T.S."/>
            <person name="Juul-Madsen H.R."/>
        </authorList>
    </citation>
    <scope>NUCLEOTIDE SEQUENCE [LARGE SCALE GENOMIC DNA]</scope>
    <source>
        <strain evidence="2 3">1199456.5</strain>
    </source>
</reference>
<dbReference type="EMBL" id="LZSF01000161">
    <property type="protein sequence ID" value="OBA86045.1"/>
    <property type="molecule type" value="Genomic_DNA"/>
</dbReference>
<name>A0A1A0MKU0_MYCMU</name>
<organism evidence="2 3">
    <name type="scientific">Mycolicibacterium mucogenicum</name>
    <name type="common">Mycobacterium mucogenicum</name>
    <dbReference type="NCBI Taxonomy" id="56689"/>
    <lineage>
        <taxon>Bacteria</taxon>
        <taxon>Bacillati</taxon>
        <taxon>Actinomycetota</taxon>
        <taxon>Actinomycetes</taxon>
        <taxon>Mycobacteriales</taxon>
        <taxon>Mycobacteriaceae</taxon>
        <taxon>Mycolicibacterium</taxon>
    </lineage>
</organism>
<feature type="domain" description="NADPH-dependent FMN reductase-like" evidence="1">
    <location>
        <begin position="38"/>
        <end position="125"/>
    </location>
</feature>
<dbReference type="OrthoDB" id="5736081at2"/>
<evidence type="ECO:0000313" key="3">
    <source>
        <dbReference type="Proteomes" id="UP000093962"/>
    </source>
</evidence>
<comment type="caution">
    <text evidence="2">The sequence shown here is derived from an EMBL/GenBank/DDBJ whole genome shotgun (WGS) entry which is preliminary data.</text>
</comment>
<protein>
    <submittedName>
        <fullName evidence="2">Flavodoxin</fullName>
    </submittedName>
</protein>
<dbReference type="SUPFAM" id="SSF52218">
    <property type="entry name" value="Flavoproteins"/>
    <property type="match status" value="1"/>
</dbReference>
<dbReference type="Proteomes" id="UP000093962">
    <property type="component" value="Unassembled WGS sequence"/>
</dbReference>
<dbReference type="AlphaFoldDB" id="A0A1A0MKU0"/>
<sequence>MKLLVVHHTPSPNCQEMFEAVLAGATDPEIEGVDVVRRPALTLSAADVLEADGYLLGSPANLGYMSGALKHAFDQIYYPCLDATRGRPFGLWLHGNEGTEGAEKAVTAITTGLGWVKASDYVVVSGKPSKADLEACWNLGATVAATLMG</sequence>
<gene>
    <name evidence="2" type="ORF">A5642_23140</name>
</gene>
<proteinExistence type="predicted"/>